<evidence type="ECO:0000256" key="4">
    <source>
        <dbReference type="ARBA" id="ARBA00023270"/>
    </source>
</evidence>
<keyword evidence="2 5" id="KW-0057">Aromatic amino acid biosynthesis</keyword>
<sequence length="252" mass="27761">MKNVIIKQTVLGQGMPKICAPLVEKDYKSLIHQAESFTEQPVDVAEWRADWFDSILEPDLLDQVLPGLESALKDIPLLFTFRTQREGGHVSAPLPAYRSLVEQAIRSGHVHLVDLELLSGDDMVRETVELAHRHQVRVILSNHDFAATPKEDDILRRLHHMEELGADIAKIAVMPRSARDVLTLLSATDKASQSLSCPVITMSMKGTGLISRLSGEVFGSCLTFGSVKEASAPGQIEAGKLKDILTTIHENL</sequence>
<evidence type="ECO:0000256" key="2">
    <source>
        <dbReference type="ARBA" id="ARBA00023141"/>
    </source>
</evidence>
<evidence type="ECO:0000256" key="1">
    <source>
        <dbReference type="ARBA" id="ARBA00001864"/>
    </source>
</evidence>
<dbReference type="GO" id="GO:0009423">
    <property type="term" value="P:chorismate biosynthetic process"/>
    <property type="evidence" value="ECO:0007669"/>
    <property type="project" value="UniProtKB-UniRule"/>
</dbReference>
<evidence type="ECO:0000256" key="3">
    <source>
        <dbReference type="ARBA" id="ARBA00023239"/>
    </source>
</evidence>
<dbReference type="EMBL" id="AGYR01000006">
    <property type="protein sequence ID" value="ENZ19012.1"/>
    <property type="molecule type" value="Genomic_DNA"/>
</dbReference>
<dbReference type="FunFam" id="3.20.20.70:FF:000047">
    <property type="entry name" value="3-dehydroquinate dehydratase"/>
    <property type="match status" value="1"/>
</dbReference>
<dbReference type="InterPro" id="IPR013785">
    <property type="entry name" value="Aldolase_TIM"/>
</dbReference>
<feature type="binding site" evidence="5">
    <location>
        <position position="235"/>
    </location>
    <ligand>
        <name>3-dehydroquinate</name>
        <dbReference type="ChEBI" id="CHEBI:32364"/>
    </ligand>
</feature>
<comment type="pathway">
    <text evidence="5">Metabolic intermediate biosynthesis; chorismate biosynthesis; chorismate from D-erythrose 4-phosphate and phosphoenolpyruvate: step 3/7.</text>
</comment>
<comment type="caution">
    <text evidence="6">The sequence shown here is derived from an EMBL/GenBank/DDBJ whole genome shotgun (WGS) entry which is preliminary data.</text>
</comment>
<feature type="binding site" evidence="5">
    <location>
        <position position="82"/>
    </location>
    <ligand>
        <name>3-dehydroquinate</name>
        <dbReference type="ChEBI" id="CHEBI:32364"/>
    </ligand>
</feature>
<dbReference type="Pfam" id="PF01487">
    <property type="entry name" value="DHquinase_I"/>
    <property type="match status" value="1"/>
</dbReference>
<feature type="active site" description="Schiff-base intermediate with substrate" evidence="5">
    <location>
        <position position="170"/>
    </location>
</feature>
<dbReference type="PROSITE" id="PS01028">
    <property type="entry name" value="DEHYDROQUINASE_I"/>
    <property type="match status" value="1"/>
</dbReference>
<keyword evidence="5" id="KW-0028">Amino-acid biosynthesis</keyword>
<dbReference type="EC" id="4.2.1.10" evidence="5"/>
<keyword evidence="4 5" id="KW-0704">Schiff base</keyword>
<dbReference type="HOGENOM" id="CLU_064444_0_0_9"/>
<keyword evidence="3 5" id="KW-0456">Lyase</keyword>
<dbReference type="GO" id="GO:0009073">
    <property type="term" value="P:aromatic amino acid family biosynthetic process"/>
    <property type="evidence" value="ECO:0007669"/>
    <property type="project" value="UniProtKB-KW"/>
</dbReference>
<dbReference type="GeneID" id="57964740"/>
<dbReference type="Proteomes" id="UP000013085">
    <property type="component" value="Unassembled WGS sequence"/>
</dbReference>
<reference evidence="6 7" key="1">
    <citation type="submission" date="2013-01" db="EMBL/GenBank/DDBJ databases">
        <title>The Genome Sequence of Clostridium clostridioforme 90A8.</title>
        <authorList>
            <consortium name="The Broad Institute Genome Sequencing Platform"/>
            <person name="Earl A."/>
            <person name="Ward D."/>
            <person name="Feldgarden M."/>
            <person name="Gevers D."/>
            <person name="Courvalin P."/>
            <person name="Lambert T."/>
            <person name="Walker B."/>
            <person name="Young S.K."/>
            <person name="Zeng Q."/>
            <person name="Gargeya S."/>
            <person name="Fitzgerald M."/>
            <person name="Haas B."/>
            <person name="Abouelleil A."/>
            <person name="Alvarado L."/>
            <person name="Arachchi H.M."/>
            <person name="Berlin A.M."/>
            <person name="Chapman S.B."/>
            <person name="Dewar J."/>
            <person name="Goldberg J."/>
            <person name="Griggs A."/>
            <person name="Gujja S."/>
            <person name="Hansen M."/>
            <person name="Howarth C."/>
            <person name="Imamovic A."/>
            <person name="Larimer J."/>
            <person name="McCowan C."/>
            <person name="Murphy C."/>
            <person name="Neiman D."/>
            <person name="Pearson M."/>
            <person name="Priest M."/>
            <person name="Roberts A."/>
            <person name="Saif S."/>
            <person name="Shea T."/>
            <person name="Sisk P."/>
            <person name="Sykes S."/>
            <person name="Wortman J."/>
            <person name="Nusbaum C."/>
            <person name="Birren B."/>
        </authorList>
    </citation>
    <scope>NUCLEOTIDE SEQUENCE [LARGE SCALE GENOMIC DNA]</scope>
    <source>
        <strain evidence="6 7">90A8</strain>
    </source>
</reference>
<evidence type="ECO:0000256" key="5">
    <source>
        <dbReference type="HAMAP-Rule" id="MF_00214"/>
    </source>
</evidence>
<dbReference type="AlphaFoldDB" id="A0A0E2HF52"/>
<evidence type="ECO:0000313" key="7">
    <source>
        <dbReference type="Proteomes" id="UP000013085"/>
    </source>
</evidence>
<evidence type="ECO:0000313" key="6">
    <source>
        <dbReference type="EMBL" id="ENZ19012.1"/>
    </source>
</evidence>
<dbReference type="GO" id="GO:0008652">
    <property type="term" value="P:amino acid biosynthetic process"/>
    <property type="evidence" value="ECO:0007669"/>
    <property type="project" value="UniProtKB-KW"/>
</dbReference>
<comment type="catalytic activity">
    <reaction evidence="1 5">
        <text>3-dehydroquinate = 3-dehydroshikimate + H2O</text>
        <dbReference type="Rhea" id="RHEA:21096"/>
        <dbReference type="ChEBI" id="CHEBI:15377"/>
        <dbReference type="ChEBI" id="CHEBI:16630"/>
        <dbReference type="ChEBI" id="CHEBI:32364"/>
        <dbReference type="EC" id="4.2.1.10"/>
    </reaction>
</comment>
<dbReference type="InterPro" id="IPR001381">
    <property type="entry name" value="DHquinase_I"/>
</dbReference>
<organism evidence="6 7">
    <name type="scientific">[Clostridium] clostridioforme 90A8</name>
    <dbReference type="NCBI Taxonomy" id="999408"/>
    <lineage>
        <taxon>Bacteria</taxon>
        <taxon>Bacillati</taxon>
        <taxon>Bacillota</taxon>
        <taxon>Clostridia</taxon>
        <taxon>Lachnospirales</taxon>
        <taxon>Lachnospiraceae</taxon>
        <taxon>Enterocloster</taxon>
    </lineage>
</organism>
<dbReference type="HAMAP" id="MF_00214">
    <property type="entry name" value="AroD"/>
    <property type="match status" value="1"/>
</dbReference>
<dbReference type="PANTHER" id="PTHR43699:SF1">
    <property type="entry name" value="3-DEHYDROQUINATE DEHYDRATASE"/>
    <property type="match status" value="1"/>
</dbReference>
<dbReference type="GO" id="GO:0046279">
    <property type="term" value="P:3,4-dihydroxybenzoate biosynthetic process"/>
    <property type="evidence" value="ECO:0007669"/>
    <property type="project" value="UniProtKB-ARBA"/>
</dbReference>
<dbReference type="NCBIfam" id="TIGR01093">
    <property type="entry name" value="aroD"/>
    <property type="match status" value="1"/>
</dbReference>
<proteinExistence type="inferred from homology"/>
<dbReference type="CDD" id="cd00502">
    <property type="entry name" value="DHQase_I"/>
    <property type="match status" value="1"/>
</dbReference>
<feature type="binding site" evidence="5">
    <location>
        <position position="212"/>
    </location>
    <ligand>
        <name>3-dehydroquinate</name>
        <dbReference type="ChEBI" id="CHEBI:32364"/>
    </ligand>
</feature>
<protein>
    <recommendedName>
        <fullName evidence="5">3-dehydroquinate dehydratase</fullName>
        <shortName evidence="5">3-dehydroquinase</shortName>
        <ecNumber evidence="5">4.2.1.10</ecNumber>
    </recommendedName>
    <alternativeName>
        <fullName evidence="5">Type I DHQase</fullName>
    </alternativeName>
    <alternativeName>
        <fullName evidence="5">Type I dehydroquinase</fullName>
        <shortName evidence="5">DHQ1</shortName>
    </alternativeName>
</protein>
<dbReference type="PANTHER" id="PTHR43699">
    <property type="entry name" value="3-DEHYDROQUINATE DEHYDRATASE"/>
    <property type="match status" value="1"/>
</dbReference>
<dbReference type="InterPro" id="IPR050146">
    <property type="entry name" value="Type-I_3-dehydroquinase"/>
</dbReference>
<dbReference type="PATRIC" id="fig|999408.3.peg.938"/>
<dbReference type="UniPathway" id="UPA00053">
    <property type="reaction ID" value="UER00086"/>
</dbReference>
<comment type="caution">
    <text evidence="5">Lacks conserved residue(s) required for the propagation of feature annotation.</text>
</comment>
<feature type="binding site" evidence="5">
    <location>
        <begin position="46"/>
        <end position="48"/>
    </location>
    <ligand>
        <name>3-dehydroquinate</name>
        <dbReference type="ChEBI" id="CHEBI:32364"/>
    </ligand>
</feature>
<dbReference type="RefSeq" id="WP_002594867.1">
    <property type="nucleotide sequence ID" value="NZ_KB850998.1"/>
</dbReference>
<dbReference type="InterPro" id="IPR018508">
    <property type="entry name" value="3-dehydroquinate_DH_AS"/>
</dbReference>
<dbReference type="SUPFAM" id="SSF51569">
    <property type="entry name" value="Aldolase"/>
    <property type="match status" value="1"/>
</dbReference>
<comment type="subunit">
    <text evidence="5">Homodimer.</text>
</comment>
<dbReference type="Gene3D" id="3.20.20.70">
    <property type="entry name" value="Aldolase class I"/>
    <property type="match status" value="1"/>
</dbReference>
<accession>A0A0E2HF52</accession>
<comment type="similarity">
    <text evidence="5">Belongs to the type-I 3-dehydroquinase family.</text>
</comment>
<dbReference type="GO" id="GO:0003855">
    <property type="term" value="F:3-dehydroquinate dehydratase activity"/>
    <property type="evidence" value="ECO:0007669"/>
    <property type="project" value="UniProtKB-UniRule"/>
</dbReference>
<name>A0A0E2HF52_9FIRM</name>
<feature type="binding site" evidence="5">
    <location>
        <position position="231"/>
    </location>
    <ligand>
        <name>3-dehydroquinate</name>
        <dbReference type="ChEBI" id="CHEBI:32364"/>
    </ligand>
</feature>
<comment type="function">
    <text evidence="5">Involved in the third step of the chorismate pathway, which leads to the biosynthesis of aromatic amino acids. Catalyzes the cis-dehydration of 3-dehydroquinate (DHQ) and introduces the first double bond of the aromatic ring to yield 3-dehydroshikimate.</text>
</comment>
<feature type="active site" description="Proton donor/acceptor" evidence="5">
    <location>
        <position position="143"/>
    </location>
</feature>
<gene>
    <name evidence="5" type="primary">aroD</name>
    <name evidence="6" type="ORF">HMPREF1090_00884</name>
</gene>